<keyword evidence="2" id="KW-1185">Reference proteome</keyword>
<dbReference type="AlphaFoldDB" id="A0A4U5NCU9"/>
<name>A0A4U5NCU9_STECR</name>
<comment type="caution">
    <text evidence="1">The sequence shown here is derived from an EMBL/GenBank/DDBJ whole genome shotgun (WGS) entry which is preliminary data.</text>
</comment>
<dbReference type="EMBL" id="AZBU02000004">
    <property type="protein sequence ID" value="TKR80390.1"/>
    <property type="molecule type" value="Genomic_DNA"/>
</dbReference>
<dbReference type="Proteomes" id="UP000298663">
    <property type="component" value="Unassembled WGS sequence"/>
</dbReference>
<evidence type="ECO:0000313" key="1">
    <source>
        <dbReference type="EMBL" id="TKR80390.1"/>
    </source>
</evidence>
<protein>
    <submittedName>
        <fullName evidence="1">Uncharacterized protein</fullName>
    </submittedName>
</protein>
<proteinExistence type="predicted"/>
<organism evidence="1 2">
    <name type="scientific">Steinernema carpocapsae</name>
    <name type="common">Entomopathogenic nematode</name>
    <dbReference type="NCBI Taxonomy" id="34508"/>
    <lineage>
        <taxon>Eukaryota</taxon>
        <taxon>Metazoa</taxon>
        <taxon>Ecdysozoa</taxon>
        <taxon>Nematoda</taxon>
        <taxon>Chromadorea</taxon>
        <taxon>Rhabditida</taxon>
        <taxon>Tylenchina</taxon>
        <taxon>Panagrolaimomorpha</taxon>
        <taxon>Strongyloidoidea</taxon>
        <taxon>Steinernematidae</taxon>
        <taxon>Steinernema</taxon>
    </lineage>
</organism>
<reference evidence="1 2" key="2">
    <citation type="journal article" date="2019" name="G3 (Bethesda)">
        <title>Hybrid Assembly of the Genome of the Entomopathogenic Nematode Steinernema carpocapsae Identifies the X-Chromosome.</title>
        <authorList>
            <person name="Serra L."/>
            <person name="Macchietto M."/>
            <person name="Macias-Munoz A."/>
            <person name="McGill C.J."/>
            <person name="Rodriguez I.M."/>
            <person name="Rodriguez B."/>
            <person name="Murad R."/>
            <person name="Mortazavi A."/>
        </authorList>
    </citation>
    <scope>NUCLEOTIDE SEQUENCE [LARGE SCALE GENOMIC DNA]</scope>
    <source>
        <strain evidence="1 2">ALL</strain>
    </source>
</reference>
<accession>A0A4U5NCU9</accession>
<evidence type="ECO:0000313" key="2">
    <source>
        <dbReference type="Proteomes" id="UP000298663"/>
    </source>
</evidence>
<reference evidence="1 2" key="1">
    <citation type="journal article" date="2015" name="Genome Biol.">
        <title>Comparative genomics of Steinernema reveals deeply conserved gene regulatory networks.</title>
        <authorList>
            <person name="Dillman A.R."/>
            <person name="Macchietto M."/>
            <person name="Porter C.F."/>
            <person name="Rogers A."/>
            <person name="Williams B."/>
            <person name="Antoshechkin I."/>
            <person name="Lee M.M."/>
            <person name="Goodwin Z."/>
            <person name="Lu X."/>
            <person name="Lewis E.E."/>
            <person name="Goodrich-Blair H."/>
            <person name="Stock S.P."/>
            <person name="Adams B.J."/>
            <person name="Sternberg P.W."/>
            <person name="Mortazavi A."/>
        </authorList>
    </citation>
    <scope>NUCLEOTIDE SEQUENCE [LARGE SCALE GENOMIC DNA]</scope>
    <source>
        <strain evidence="1 2">ALL</strain>
    </source>
</reference>
<sequence>MRTCAVEEPRALPYLRFNTFWRYKVLPIPVGRLSKEGGGFGFGFFHVRAIAISLGVGLSGEFLSFTSVRLESLGCG</sequence>
<gene>
    <name evidence="1" type="ORF">L596_014470</name>
</gene>